<dbReference type="PANTHER" id="PTHR37383">
    <property type="entry name" value="OS01G0694200 PROTEIN"/>
    <property type="match status" value="1"/>
</dbReference>
<gene>
    <name evidence="1" type="ORF">IFM89_000896</name>
</gene>
<comment type="caution">
    <text evidence="1">The sequence shown here is derived from an EMBL/GenBank/DDBJ whole genome shotgun (WGS) entry which is preliminary data.</text>
</comment>
<name>A0A835II85_9MAGN</name>
<proteinExistence type="predicted"/>
<protein>
    <submittedName>
        <fullName evidence="1">Uncharacterized protein</fullName>
    </submittedName>
</protein>
<reference evidence="1 2" key="1">
    <citation type="submission" date="2020-10" db="EMBL/GenBank/DDBJ databases">
        <title>The Coptis chinensis genome and diversification of protoberbering-type alkaloids.</title>
        <authorList>
            <person name="Wang B."/>
            <person name="Shu S."/>
            <person name="Song C."/>
            <person name="Liu Y."/>
        </authorList>
    </citation>
    <scope>NUCLEOTIDE SEQUENCE [LARGE SCALE GENOMIC DNA]</scope>
    <source>
        <strain evidence="1">HL-2020</strain>
        <tissue evidence="1">Leaf</tissue>
    </source>
</reference>
<sequence length="433" mass="47270">MQATKLSLPCNPSSSSQITSLLFEPISNTLATMHTDSSIHLLPSLSPFSTAPPQSQTSIPPFCTSSTFFHLQSSPNSPSHTLFLVAGPKKADSRIYLRFWILEKSKNLFLKARLECNQRGFFIDDKKYGVLIDLCHGVCVKVVGSVNVFVLHSVSERKIWVFSAKVEEEEESCVCVKLIKCGVIDCNVGISEISVSFGFLVLGEVNGVRVFSVRQLVKGRVKRKEKRIGSGGSSYACLGNGNCRGNEPAEMSSDGCTGKTEMNNASAKLRARTLKQDSAVFVAFDNLEAPTEKFSTIKAVSIHSLSQKKFIILDSVGDLHLLCLFSMLSGSEVTGHLRSLNHLIKVQMLAVLPDVSTSTQTFWISDGFYSLHAISLSDMEASLNENDASEMEEKRVQISAIEAVFASEKIQNLIPLSANAVLILGQGQNCAFQ</sequence>
<dbReference type="Proteomes" id="UP000631114">
    <property type="component" value="Unassembled WGS sequence"/>
</dbReference>
<dbReference type="OrthoDB" id="1925091at2759"/>
<keyword evidence="2" id="KW-1185">Reference proteome</keyword>
<evidence type="ECO:0000313" key="2">
    <source>
        <dbReference type="Proteomes" id="UP000631114"/>
    </source>
</evidence>
<dbReference type="EMBL" id="JADFTS010000002">
    <property type="protein sequence ID" value="KAF9618261.1"/>
    <property type="molecule type" value="Genomic_DNA"/>
</dbReference>
<organism evidence="1 2">
    <name type="scientific">Coptis chinensis</name>
    <dbReference type="NCBI Taxonomy" id="261450"/>
    <lineage>
        <taxon>Eukaryota</taxon>
        <taxon>Viridiplantae</taxon>
        <taxon>Streptophyta</taxon>
        <taxon>Embryophyta</taxon>
        <taxon>Tracheophyta</taxon>
        <taxon>Spermatophyta</taxon>
        <taxon>Magnoliopsida</taxon>
        <taxon>Ranunculales</taxon>
        <taxon>Ranunculaceae</taxon>
        <taxon>Coptidoideae</taxon>
        <taxon>Coptis</taxon>
    </lineage>
</organism>
<dbReference type="PANTHER" id="PTHR37383:SF1">
    <property type="entry name" value="OS01G0694200 PROTEIN"/>
    <property type="match status" value="1"/>
</dbReference>
<dbReference type="AlphaFoldDB" id="A0A835II85"/>
<evidence type="ECO:0000313" key="1">
    <source>
        <dbReference type="EMBL" id="KAF9618261.1"/>
    </source>
</evidence>
<accession>A0A835II85</accession>